<gene>
    <name evidence="1" type="ORF">DAEQUDRAFT_727291</name>
</gene>
<accession>A0A165Q0X4</accession>
<organism evidence="1 2">
    <name type="scientific">Daedalea quercina L-15889</name>
    <dbReference type="NCBI Taxonomy" id="1314783"/>
    <lineage>
        <taxon>Eukaryota</taxon>
        <taxon>Fungi</taxon>
        <taxon>Dikarya</taxon>
        <taxon>Basidiomycota</taxon>
        <taxon>Agaricomycotina</taxon>
        <taxon>Agaricomycetes</taxon>
        <taxon>Polyporales</taxon>
        <taxon>Fomitopsis</taxon>
    </lineage>
</organism>
<keyword evidence="2" id="KW-1185">Reference proteome</keyword>
<evidence type="ECO:0000313" key="2">
    <source>
        <dbReference type="Proteomes" id="UP000076727"/>
    </source>
</evidence>
<sequence length="70" mass="8076">MPTRSPQNICTQRHVNIMQKMQPKARLQGRPYGSPARVAEIMAAIRDPHDLRRFASTRQVKARGSREHIQ</sequence>
<proteinExistence type="predicted"/>
<dbReference type="EMBL" id="KV429062">
    <property type="protein sequence ID" value="KZT68870.1"/>
    <property type="molecule type" value="Genomic_DNA"/>
</dbReference>
<protein>
    <submittedName>
        <fullName evidence="1">Uncharacterized protein</fullName>
    </submittedName>
</protein>
<dbReference type="Proteomes" id="UP000076727">
    <property type="component" value="Unassembled WGS sequence"/>
</dbReference>
<dbReference type="AlphaFoldDB" id="A0A165Q0X4"/>
<evidence type="ECO:0000313" key="1">
    <source>
        <dbReference type="EMBL" id="KZT68870.1"/>
    </source>
</evidence>
<reference evidence="1 2" key="1">
    <citation type="journal article" date="2016" name="Mol. Biol. Evol.">
        <title>Comparative Genomics of Early-Diverging Mushroom-Forming Fungi Provides Insights into the Origins of Lignocellulose Decay Capabilities.</title>
        <authorList>
            <person name="Nagy L.G."/>
            <person name="Riley R."/>
            <person name="Tritt A."/>
            <person name="Adam C."/>
            <person name="Daum C."/>
            <person name="Floudas D."/>
            <person name="Sun H."/>
            <person name="Yadav J.S."/>
            <person name="Pangilinan J."/>
            <person name="Larsson K.H."/>
            <person name="Matsuura K."/>
            <person name="Barry K."/>
            <person name="Labutti K."/>
            <person name="Kuo R."/>
            <person name="Ohm R.A."/>
            <person name="Bhattacharya S.S."/>
            <person name="Shirouzu T."/>
            <person name="Yoshinaga Y."/>
            <person name="Martin F.M."/>
            <person name="Grigoriev I.V."/>
            <person name="Hibbett D.S."/>
        </authorList>
    </citation>
    <scope>NUCLEOTIDE SEQUENCE [LARGE SCALE GENOMIC DNA]</scope>
    <source>
        <strain evidence="1 2">L-15889</strain>
    </source>
</reference>
<name>A0A165Q0X4_9APHY</name>